<name>A0A1V3KKL6_9PAST</name>
<accession>A0A1V3KKL6</accession>
<evidence type="ECO:0000256" key="6">
    <source>
        <dbReference type="ARBA" id="ARBA00022679"/>
    </source>
</evidence>
<dbReference type="FunFam" id="3.30.565.10:FF:000011">
    <property type="entry name" value="Sensor histidine kinase CpxA"/>
    <property type="match status" value="1"/>
</dbReference>
<evidence type="ECO:0000256" key="2">
    <source>
        <dbReference type="ARBA" id="ARBA00004651"/>
    </source>
</evidence>
<dbReference type="SUPFAM" id="SSF158472">
    <property type="entry name" value="HAMP domain-like"/>
    <property type="match status" value="1"/>
</dbReference>
<feature type="domain" description="HAMP" evidence="16">
    <location>
        <begin position="188"/>
        <end position="242"/>
    </location>
</feature>
<evidence type="ECO:0000256" key="11">
    <source>
        <dbReference type="ARBA" id="ARBA00022989"/>
    </source>
</evidence>
<dbReference type="AlphaFoldDB" id="A0A1V3KKL6"/>
<dbReference type="SUPFAM" id="SSF47384">
    <property type="entry name" value="Homodimeric domain of signal transducing histidine kinase"/>
    <property type="match status" value="1"/>
</dbReference>
<gene>
    <name evidence="17" type="ORF">BKG96_07465</name>
</gene>
<dbReference type="InterPro" id="IPR036890">
    <property type="entry name" value="HATPase_C_sf"/>
</dbReference>
<dbReference type="Gene3D" id="3.30.565.10">
    <property type="entry name" value="Histidine kinase-like ATPase, C-terminal domain"/>
    <property type="match status" value="1"/>
</dbReference>
<dbReference type="EMBL" id="MLAE01000033">
    <property type="protein sequence ID" value="OOF77930.1"/>
    <property type="molecule type" value="Genomic_DNA"/>
</dbReference>
<dbReference type="Proteomes" id="UP000189114">
    <property type="component" value="Unassembled WGS sequence"/>
</dbReference>
<dbReference type="PRINTS" id="PR00344">
    <property type="entry name" value="BCTRLSENSOR"/>
</dbReference>
<organism evidence="17 18">
    <name type="scientific">Rodentibacter caecimuris</name>
    <dbReference type="NCBI Taxonomy" id="1796644"/>
    <lineage>
        <taxon>Bacteria</taxon>
        <taxon>Pseudomonadati</taxon>
        <taxon>Pseudomonadota</taxon>
        <taxon>Gammaproteobacteria</taxon>
        <taxon>Pasteurellales</taxon>
        <taxon>Pasteurellaceae</taxon>
        <taxon>Rodentibacter</taxon>
    </lineage>
</organism>
<dbReference type="RefSeq" id="WP_077586964.1">
    <property type="nucleotide sequence ID" value="NZ_MLAE01000033.1"/>
</dbReference>
<dbReference type="InterPro" id="IPR005467">
    <property type="entry name" value="His_kinase_dom"/>
</dbReference>
<keyword evidence="6" id="KW-0808">Transferase</keyword>
<evidence type="ECO:0000313" key="18">
    <source>
        <dbReference type="Proteomes" id="UP000189114"/>
    </source>
</evidence>
<reference evidence="18" key="1">
    <citation type="submission" date="2016-10" db="EMBL/GenBank/DDBJ databases">
        <title>Rodentibacter gen. nov. and new species.</title>
        <authorList>
            <person name="Christensen H."/>
        </authorList>
    </citation>
    <scope>NUCLEOTIDE SEQUENCE [LARGE SCALE GENOMIC DNA]</scope>
    <source>
        <strain evidence="18">Ppn152</strain>
    </source>
</reference>
<evidence type="ECO:0000313" key="17">
    <source>
        <dbReference type="EMBL" id="OOF77930.1"/>
    </source>
</evidence>
<dbReference type="PANTHER" id="PTHR45528">
    <property type="entry name" value="SENSOR HISTIDINE KINASE CPXA"/>
    <property type="match status" value="1"/>
</dbReference>
<dbReference type="GO" id="GO:0000155">
    <property type="term" value="F:phosphorelay sensor kinase activity"/>
    <property type="evidence" value="ECO:0007669"/>
    <property type="project" value="InterPro"/>
</dbReference>
<evidence type="ECO:0000256" key="7">
    <source>
        <dbReference type="ARBA" id="ARBA00022692"/>
    </source>
</evidence>
<evidence type="ECO:0000256" key="14">
    <source>
        <dbReference type="SAM" id="Phobius"/>
    </source>
</evidence>
<dbReference type="PANTHER" id="PTHR45528:SF1">
    <property type="entry name" value="SENSOR HISTIDINE KINASE CPXA"/>
    <property type="match status" value="1"/>
</dbReference>
<dbReference type="SMART" id="SM00387">
    <property type="entry name" value="HATPase_c"/>
    <property type="match status" value="1"/>
</dbReference>
<evidence type="ECO:0000256" key="10">
    <source>
        <dbReference type="ARBA" id="ARBA00022840"/>
    </source>
</evidence>
<proteinExistence type="predicted"/>
<comment type="subcellular location">
    <subcellularLocation>
        <location evidence="2">Cell membrane</location>
        <topology evidence="2">Multi-pass membrane protein</topology>
    </subcellularLocation>
</comment>
<protein>
    <recommendedName>
        <fullName evidence="3">histidine kinase</fullName>
        <ecNumber evidence="3">2.7.13.3</ecNumber>
    </recommendedName>
</protein>
<keyword evidence="10" id="KW-0067">ATP-binding</keyword>
<keyword evidence="4" id="KW-1003">Cell membrane</keyword>
<evidence type="ECO:0000256" key="3">
    <source>
        <dbReference type="ARBA" id="ARBA00012438"/>
    </source>
</evidence>
<dbReference type="PROSITE" id="PS50109">
    <property type="entry name" value="HIS_KIN"/>
    <property type="match status" value="1"/>
</dbReference>
<evidence type="ECO:0000259" key="15">
    <source>
        <dbReference type="PROSITE" id="PS50109"/>
    </source>
</evidence>
<dbReference type="Pfam" id="PF02518">
    <property type="entry name" value="HATPase_c"/>
    <property type="match status" value="1"/>
</dbReference>
<dbReference type="InterPro" id="IPR036097">
    <property type="entry name" value="HisK_dim/P_sf"/>
</dbReference>
<comment type="catalytic activity">
    <reaction evidence="1">
        <text>ATP + protein L-histidine = ADP + protein N-phospho-L-histidine.</text>
        <dbReference type="EC" id="2.7.13.3"/>
    </reaction>
</comment>
<dbReference type="InterPro" id="IPR003660">
    <property type="entry name" value="HAMP_dom"/>
</dbReference>
<keyword evidence="5" id="KW-0597">Phosphoprotein</keyword>
<dbReference type="InterPro" id="IPR004358">
    <property type="entry name" value="Sig_transdc_His_kin-like_C"/>
</dbReference>
<evidence type="ECO:0000256" key="5">
    <source>
        <dbReference type="ARBA" id="ARBA00022553"/>
    </source>
</evidence>
<keyword evidence="13 14" id="KW-0472">Membrane</keyword>
<dbReference type="InterPro" id="IPR058125">
    <property type="entry name" value="CpxA"/>
</dbReference>
<dbReference type="InterPro" id="IPR050398">
    <property type="entry name" value="HssS/ArlS-like"/>
</dbReference>
<evidence type="ECO:0000256" key="9">
    <source>
        <dbReference type="ARBA" id="ARBA00022777"/>
    </source>
</evidence>
<evidence type="ECO:0000256" key="12">
    <source>
        <dbReference type="ARBA" id="ARBA00023012"/>
    </source>
</evidence>
<feature type="transmembrane region" description="Helical" evidence="14">
    <location>
        <begin position="169"/>
        <end position="191"/>
    </location>
</feature>
<dbReference type="SUPFAM" id="SSF55874">
    <property type="entry name" value="ATPase domain of HSP90 chaperone/DNA topoisomerase II/histidine kinase"/>
    <property type="match status" value="1"/>
</dbReference>
<dbReference type="InterPro" id="IPR003661">
    <property type="entry name" value="HisK_dim/P_dom"/>
</dbReference>
<dbReference type="SMART" id="SM00388">
    <property type="entry name" value="HisKA"/>
    <property type="match status" value="1"/>
</dbReference>
<keyword evidence="11 14" id="KW-1133">Transmembrane helix</keyword>
<dbReference type="GO" id="GO:0005524">
    <property type="term" value="F:ATP binding"/>
    <property type="evidence" value="ECO:0007669"/>
    <property type="project" value="UniProtKB-KW"/>
</dbReference>
<sequence>MLNRKKKFSLNYLTIRTFIAFWLAFFAMMVSLFLLPYLDNRFYSTLQESEIASYQKKLVESIRNHKIKSLLSDVPLLPIDRFSETRPVIYNPQRKEFLGAFSEEKIFIERFAETANNFSHPMRKTFANIQIAGPFQVYVDSFDEPFSLFFISHASPSQEILRYMIDNPLVLLILTLLTTTPLLWWFTYTIVKPIYRLQKAANNVALGNFKIDPQLSKDGPWELRQVGQSFNQMATAINNLVSNQQNLLSSISHEMKTPLTRLQLAVALVRHKTGSNSAVQRIEKEITRMDKMINELLLLSRQQMNTQTKSAIFPAEKIWRDVVQDAMFEAKQGHIEFEQCFQLSDSEPFLNGNPELLQSAVENIVRNALKYTKSKIKLNIFVQEETLKIRIDDNGFGVSPDEFEKIFQPFYRVDEARTRSTGGTGLGLTIVLNIIKEHQGKVWAEKSELGGLAITIELPLWLNK</sequence>
<keyword evidence="12" id="KW-0902">Two-component regulatory system</keyword>
<dbReference type="InterPro" id="IPR003594">
    <property type="entry name" value="HATPase_dom"/>
</dbReference>
<dbReference type="PROSITE" id="PS50885">
    <property type="entry name" value="HAMP"/>
    <property type="match status" value="1"/>
</dbReference>
<comment type="caution">
    <text evidence="17">The sequence shown here is derived from an EMBL/GenBank/DDBJ whole genome shotgun (WGS) entry which is preliminary data.</text>
</comment>
<dbReference type="NCBIfam" id="NF007007">
    <property type="entry name" value="PRK09470.1"/>
    <property type="match status" value="1"/>
</dbReference>
<dbReference type="Pfam" id="PF00512">
    <property type="entry name" value="HisKA"/>
    <property type="match status" value="1"/>
</dbReference>
<dbReference type="Pfam" id="PF00672">
    <property type="entry name" value="HAMP"/>
    <property type="match status" value="1"/>
</dbReference>
<keyword evidence="9 17" id="KW-0418">Kinase</keyword>
<keyword evidence="7 14" id="KW-0812">Transmembrane</keyword>
<dbReference type="Gene3D" id="1.10.287.130">
    <property type="match status" value="1"/>
</dbReference>
<dbReference type="EC" id="2.7.13.3" evidence="3"/>
<dbReference type="SMART" id="SM00304">
    <property type="entry name" value="HAMP"/>
    <property type="match status" value="1"/>
</dbReference>
<dbReference type="CDD" id="cd00082">
    <property type="entry name" value="HisKA"/>
    <property type="match status" value="1"/>
</dbReference>
<evidence type="ECO:0000259" key="16">
    <source>
        <dbReference type="PROSITE" id="PS50885"/>
    </source>
</evidence>
<dbReference type="CDD" id="cd06225">
    <property type="entry name" value="HAMP"/>
    <property type="match status" value="1"/>
</dbReference>
<evidence type="ECO:0000256" key="1">
    <source>
        <dbReference type="ARBA" id="ARBA00000085"/>
    </source>
</evidence>
<feature type="domain" description="Histidine kinase" evidence="15">
    <location>
        <begin position="250"/>
        <end position="462"/>
    </location>
</feature>
<dbReference type="GO" id="GO:0005886">
    <property type="term" value="C:plasma membrane"/>
    <property type="evidence" value="ECO:0007669"/>
    <property type="project" value="UniProtKB-SubCell"/>
</dbReference>
<keyword evidence="8" id="KW-0547">Nucleotide-binding</keyword>
<evidence type="ECO:0000256" key="4">
    <source>
        <dbReference type="ARBA" id="ARBA00022475"/>
    </source>
</evidence>
<feature type="transmembrane region" description="Helical" evidence="14">
    <location>
        <begin position="12"/>
        <end position="38"/>
    </location>
</feature>
<evidence type="ECO:0000256" key="13">
    <source>
        <dbReference type="ARBA" id="ARBA00023136"/>
    </source>
</evidence>
<dbReference type="Gene3D" id="1.10.8.500">
    <property type="entry name" value="HAMP domain in histidine kinase"/>
    <property type="match status" value="1"/>
</dbReference>
<evidence type="ECO:0000256" key="8">
    <source>
        <dbReference type="ARBA" id="ARBA00022741"/>
    </source>
</evidence>